<feature type="binding site" evidence="5 6">
    <location>
        <position position="130"/>
    </location>
    <ligand>
        <name>substrate</name>
    </ligand>
</feature>
<dbReference type="Pfam" id="PF01243">
    <property type="entry name" value="PNPOx_N"/>
    <property type="match status" value="1"/>
</dbReference>
<dbReference type="SUPFAM" id="SSF50475">
    <property type="entry name" value="FMN-binding split barrel"/>
    <property type="match status" value="1"/>
</dbReference>
<evidence type="ECO:0000256" key="7">
    <source>
        <dbReference type="PIRSR" id="PIRSR000190-2"/>
    </source>
</evidence>
<dbReference type="HAMAP" id="MF_01629">
    <property type="entry name" value="PdxH"/>
    <property type="match status" value="1"/>
</dbReference>
<proteinExistence type="inferred from homology"/>
<dbReference type="InterPro" id="IPR019576">
    <property type="entry name" value="Pyridoxamine_oxidase_dimer_C"/>
</dbReference>
<dbReference type="GO" id="GO:0004733">
    <property type="term" value="F:pyridoxamine phosphate oxidase activity"/>
    <property type="evidence" value="ECO:0007669"/>
    <property type="project" value="UniProtKB-UniRule"/>
</dbReference>
<sequence length="215" mass="24904">MSNFRSLSDIRRDYGELSLSEDSAQTDPVAQFKSWFEDVLQNEKNDPTAMVLSTSDEKGLPDSRVVLLKGLDDGNFLFYTNYQSAKAMQLQKNPYAALNFYWPQMARQVRIRGRVKKVSAAQSDDYFASRPVTSQLSAIVSPQSQEIINRTILENGLNELIKLHAQEPVVRPNHWGGYMVIPDEIEFWQGRDNRLHDRIHYYRQDGNWLHRRLAP</sequence>
<dbReference type="NCBIfam" id="TIGR00558">
    <property type="entry name" value="pdxH"/>
    <property type="match status" value="1"/>
</dbReference>
<dbReference type="STRING" id="1122169.Lsha_1803"/>
<evidence type="ECO:0000256" key="6">
    <source>
        <dbReference type="PIRSR" id="PIRSR000190-1"/>
    </source>
</evidence>
<comment type="cofactor">
    <cofactor evidence="5 7">
        <name>FMN</name>
        <dbReference type="ChEBI" id="CHEBI:58210"/>
    </cofactor>
    <text evidence="5 7">Binds 1 FMN per subunit.</text>
</comment>
<feature type="binding site" evidence="5 6">
    <location>
        <position position="134"/>
    </location>
    <ligand>
        <name>substrate</name>
    </ligand>
</feature>
<dbReference type="InterPro" id="IPR000659">
    <property type="entry name" value="Pyridox_Oxase"/>
</dbReference>
<accession>A0A0W0YT53</accession>
<dbReference type="InterPro" id="IPR019740">
    <property type="entry name" value="Pyridox_Oxase_CS"/>
</dbReference>
<evidence type="ECO:0000256" key="5">
    <source>
        <dbReference type="HAMAP-Rule" id="MF_01629"/>
    </source>
</evidence>
<name>A0A0W0YT53_9GAMM</name>
<comment type="caution">
    <text evidence="10">The sequence shown here is derived from an EMBL/GenBank/DDBJ whole genome shotgun (WGS) entry which is preliminary data.</text>
</comment>
<feature type="binding site" evidence="5 7">
    <location>
        <position position="188"/>
    </location>
    <ligand>
        <name>FMN</name>
        <dbReference type="ChEBI" id="CHEBI:58210"/>
    </ligand>
</feature>
<dbReference type="PROSITE" id="PS01064">
    <property type="entry name" value="PYRIDOX_OXIDASE"/>
    <property type="match status" value="1"/>
</dbReference>
<keyword evidence="3 5" id="KW-0288">FMN</keyword>
<dbReference type="GO" id="GO:0010181">
    <property type="term" value="F:FMN binding"/>
    <property type="evidence" value="ECO:0007669"/>
    <property type="project" value="UniProtKB-UniRule"/>
</dbReference>
<feature type="binding site" evidence="5 6">
    <location>
        <position position="69"/>
    </location>
    <ligand>
        <name>substrate</name>
    </ligand>
</feature>
<comment type="catalytic activity">
    <reaction evidence="5">
        <text>pyridoxine 5'-phosphate + O2 = pyridoxal 5'-phosphate + H2O2</text>
        <dbReference type="Rhea" id="RHEA:15149"/>
        <dbReference type="ChEBI" id="CHEBI:15379"/>
        <dbReference type="ChEBI" id="CHEBI:16240"/>
        <dbReference type="ChEBI" id="CHEBI:58589"/>
        <dbReference type="ChEBI" id="CHEBI:597326"/>
        <dbReference type="EC" id="1.4.3.5"/>
    </reaction>
</comment>
<feature type="binding site" evidence="5 7">
    <location>
        <begin position="143"/>
        <end position="144"/>
    </location>
    <ligand>
        <name>FMN</name>
        <dbReference type="ChEBI" id="CHEBI:58210"/>
    </ligand>
</feature>
<dbReference type="PANTHER" id="PTHR10851:SF0">
    <property type="entry name" value="PYRIDOXINE-5'-PHOSPHATE OXIDASE"/>
    <property type="match status" value="1"/>
</dbReference>
<comment type="pathway">
    <text evidence="5">Cofactor metabolism; pyridoxal 5'-phosphate salvage; pyridoxal 5'-phosphate from pyridoxamine 5'-phosphate: step 1/1.</text>
</comment>
<gene>
    <name evidence="5 10" type="primary">pdxH</name>
    <name evidence="10" type="ORF">Lsha_1803</name>
</gene>
<feature type="binding site" evidence="5 6">
    <location>
        <begin position="194"/>
        <end position="196"/>
    </location>
    <ligand>
        <name>substrate</name>
    </ligand>
</feature>
<dbReference type="PIRSF" id="PIRSF000190">
    <property type="entry name" value="Pyd_amn-ph_oxd"/>
    <property type="match status" value="1"/>
</dbReference>
<evidence type="ECO:0000313" key="11">
    <source>
        <dbReference type="Proteomes" id="UP000054600"/>
    </source>
</evidence>
<comment type="caution">
    <text evidence="5">Lacks conserved residue(s) required for the propagation of feature annotation.</text>
</comment>
<evidence type="ECO:0000256" key="4">
    <source>
        <dbReference type="ARBA" id="ARBA00023002"/>
    </source>
</evidence>
<dbReference type="OrthoDB" id="9780392at2"/>
<dbReference type="UniPathway" id="UPA01068">
    <property type="reaction ID" value="UER00304"/>
</dbReference>
<feature type="binding site" evidence="5 6">
    <location>
        <position position="126"/>
    </location>
    <ligand>
        <name>substrate</name>
    </ligand>
</feature>
<evidence type="ECO:0000256" key="2">
    <source>
        <dbReference type="ARBA" id="ARBA00022630"/>
    </source>
</evidence>
<comment type="catalytic activity">
    <reaction evidence="5">
        <text>pyridoxamine 5'-phosphate + O2 + H2O = pyridoxal 5'-phosphate + H2O2 + NH4(+)</text>
        <dbReference type="Rhea" id="RHEA:15817"/>
        <dbReference type="ChEBI" id="CHEBI:15377"/>
        <dbReference type="ChEBI" id="CHEBI:15379"/>
        <dbReference type="ChEBI" id="CHEBI:16240"/>
        <dbReference type="ChEBI" id="CHEBI:28938"/>
        <dbReference type="ChEBI" id="CHEBI:58451"/>
        <dbReference type="ChEBI" id="CHEBI:597326"/>
        <dbReference type="EC" id="1.4.3.5"/>
    </reaction>
</comment>
<evidence type="ECO:0000313" key="10">
    <source>
        <dbReference type="EMBL" id="KTD60053.1"/>
    </source>
</evidence>
<evidence type="ECO:0000256" key="3">
    <source>
        <dbReference type="ARBA" id="ARBA00022643"/>
    </source>
</evidence>
<dbReference type="EMBL" id="LNYW01000046">
    <property type="protein sequence ID" value="KTD60053.1"/>
    <property type="molecule type" value="Genomic_DNA"/>
</dbReference>
<feature type="binding site" evidence="6">
    <location>
        <begin position="11"/>
        <end position="14"/>
    </location>
    <ligand>
        <name>substrate</name>
    </ligand>
</feature>
<comment type="similarity">
    <text evidence="1 5">Belongs to the pyridoxamine 5'-phosphate oxidase family.</text>
</comment>
<dbReference type="InterPro" id="IPR012349">
    <property type="entry name" value="Split_barrel_FMN-bd"/>
</dbReference>
<protein>
    <recommendedName>
        <fullName evidence="5">Pyridoxine/pyridoxamine 5'-phosphate oxidase</fullName>
        <ecNumber evidence="5">1.4.3.5</ecNumber>
    </recommendedName>
    <alternativeName>
        <fullName evidence="5">PNP/PMP oxidase</fullName>
        <shortName evidence="5">PNPOx</shortName>
    </alternativeName>
    <alternativeName>
        <fullName evidence="5">Pyridoxal 5'-phosphate synthase</fullName>
    </alternativeName>
</protein>
<dbReference type="PANTHER" id="PTHR10851">
    <property type="entry name" value="PYRIDOXINE-5-PHOSPHATE OXIDASE"/>
    <property type="match status" value="1"/>
</dbReference>
<feature type="domain" description="Pyridoxamine 5'-phosphate oxidase N-terminal" evidence="8">
    <location>
        <begin position="38"/>
        <end position="154"/>
    </location>
</feature>
<evidence type="ECO:0000259" key="8">
    <source>
        <dbReference type="Pfam" id="PF01243"/>
    </source>
</evidence>
<comment type="subunit">
    <text evidence="5">Homodimer.</text>
</comment>
<dbReference type="InterPro" id="IPR011576">
    <property type="entry name" value="Pyridox_Oxase_N"/>
</dbReference>
<dbReference type="NCBIfam" id="NF004231">
    <property type="entry name" value="PRK05679.1"/>
    <property type="match status" value="1"/>
</dbReference>
<dbReference type="RefSeq" id="WP_018576064.1">
    <property type="nucleotide sequence ID" value="NZ_KB892382.1"/>
</dbReference>
<organism evidence="10 11">
    <name type="scientific">Legionella shakespearei DSM 23087</name>
    <dbReference type="NCBI Taxonomy" id="1122169"/>
    <lineage>
        <taxon>Bacteria</taxon>
        <taxon>Pseudomonadati</taxon>
        <taxon>Pseudomonadota</taxon>
        <taxon>Gammaproteobacteria</taxon>
        <taxon>Legionellales</taxon>
        <taxon>Legionellaceae</taxon>
        <taxon>Legionella</taxon>
    </lineage>
</organism>
<evidence type="ECO:0000259" key="9">
    <source>
        <dbReference type="Pfam" id="PF10590"/>
    </source>
</evidence>
<dbReference type="Pfam" id="PF10590">
    <property type="entry name" value="PNP_phzG_C"/>
    <property type="match status" value="1"/>
</dbReference>
<keyword evidence="5" id="KW-0664">Pyridoxine biosynthesis</keyword>
<reference evidence="10 11" key="1">
    <citation type="submission" date="2015-11" db="EMBL/GenBank/DDBJ databases">
        <title>Genomic analysis of 38 Legionella species identifies large and diverse effector repertoires.</title>
        <authorList>
            <person name="Burstein D."/>
            <person name="Amaro F."/>
            <person name="Zusman T."/>
            <person name="Lifshitz Z."/>
            <person name="Cohen O."/>
            <person name="Gilbert J.A."/>
            <person name="Pupko T."/>
            <person name="Shuman H.A."/>
            <person name="Segal G."/>
        </authorList>
    </citation>
    <scope>NUCLEOTIDE SEQUENCE [LARGE SCALE GENOMIC DNA]</scope>
    <source>
        <strain evidence="10 11">ATCC 49655</strain>
    </source>
</reference>
<feature type="binding site" evidence="5 7">
    <location>
        <position position="86"/>
    </location>
    <ligand>
        <name>FMN</name>
        <dbReference type="ChEBI" id="CHEBI:58210"/>
    </ligand>
</feature>
<dbReference type="EC" id="1.4.3.5" evidence="5"/>
<dbReference type="AlphaFoldDB" id="A0A0W0YT53"/>
<keyword evidence="11" id="KW-1185">Reference proteome</keyword>
<dbReference type="Proteomes" id="UP000054600">
    <property type="component" value="Unassembled WGS sequence"/>
</dbReference>
<feature type="binding site" evidence="5 7">
    <location>
        <begin position="64"/>
        <end position="69"/>
    </location>
    <ligand>
        <name>FMN</name>
        <dbReference type="ChEBI" id="CHEBI:58210"/>
    </ligand>
</feature>
<dbReference type="GO" id="GO:0008615">
    <property type="term" value="P:pyridoxine biosynthetic process"/>
    <property type="evidence" value="ECO:0007669"/>
    <property type="project" value="UniProtKB-UniRule"/>
</dbReference>
<comment type="pathway">
    <text evidence="5">Cofactor metabolism; pyridoxal 5'-phosphate salvage; pyridoxal 5'-phosphate from pyridoxine 5'-phosphate: step 1/1.</text>
</comment>
<dbReference type="eggNOG" id="COG0259">
    <property type="taxonomic scope" value="Bacteria"/>
</dbReference>
<feature type="binding site" evidence="5 7">
    <location>
        <position position="198"/>
    </location>
    <ligand>
        <name>FMN</name>
        <dbReference type="ChEBI" id="CHEBI:58210"/>
    </ligand>
</feature>
<feature type="binding site" evidence="5 7">
    <location>
        <begin position="79"/>
        <end position="80"/>
    </location>
    <ligand>
        <name>FMN</name>
        <dbReference type="ChEBI" id="CHEBI:58210"/>
    </ligand>
</feature>
<dbReference type="PATRIC" id="fig|1122169.6.peg.2070"/>
<comment type="function">
    <text evidence="5">Catalyzes the oxidation of either pyridoxine 5'-phosphate (PNP) or pyridoxamine 5'-phosphate (PMP) into pyridoxal 5'-phosphate (PLP).</text>
</comment>
<dbReference type="Gene3D" id="2.30.110.10">
    <property type="entry name" value="Electron Transport, Fmn-binding Protein, Chain A"/>
    <property type="match status" value="1"/>
</dbReference>
<evidence type="ECO:0000256" key="1">
    <source>
        <dbReference type="ARBA" id="ARBA00007301"/>
    </source>
</evidence>
<feature type="domain" description="Pyridoxine 5'-phosphate oxidase dimerisation C-terminal" evidence="9">
    <location>
        <begin position="175"/>
        <end position="215"/>
    </location>
</feature>
<feature type="binding site" evidence="5 7">
    <location>
        <position position="108"/>
    </location>
    <ligand>
        <name>FMN</name>
        <dbReference type="ChEBI" id="CHEBI:58210"/>
    </ligand>
</feature>
<keyword evidence="2 5" id="KW-0285">Flavoprotein</keyword>
<keyword evidence="4 5" id="KW-0560">Oxidoreductase</keyword>